<gene>
    <name evidence="4" type="ORF">HAX54_002179</name>
</gene>
<dbReference type="Proteomes" id="UP000823775">
    <property type="component" value="Unassembled WGS sequence"/>
</dbReference>
<feature type="non-terminal residue" evidence="4">
    <location>
        <position position="100"/>
    </location>
</feature>
<evidence type="ECO:0000256" key="2">
    <source>
        <dbReference type="ARBA" id="ARBA00022737"/>
    </source>
</evidence>
<name>A0ABS8YA79_DATST</name>
<protein>
    <recommendedName>
        <fullName evidence="3">SMP domain-containing protein</fullName>
    </recommendedName>
</protein>
<proteinExistence type="inferred from homology"/>
<comment type="similarity">
    <text evidence="1">Belongs to the LEA type SMP family.</text>
</comment>
<dbReference type="Pfam" id="PF04927">
    <property type="entry name" value="SMP"/>
    <property type="match status" value="1"/>
</dbReference>
<evidence type="ECO:0000256" key="1">
    <source>
        <dbReference type="ARBA" id="ARBA00010733"/>
    </source>
</evidence>
<evidence type="ECO:0000313" key="5">
    <source>
        <dbReference type="Proteomes" id="UP000823775"/>
    </source>
</evidence>
<accession>A0ABS8YA79</accession>
<keyword evidence="2" id="KW-0677">Repeat</keyword>
<feature type="domain" description="SMP" evidence="3">
    <location>
        <begin position="6"/>
        <end position="61"/>
    </location>
</feature>
<dbReference type="PANTHER" id="PTHR31174:SF31">
    <property type="entry name" value="LATE EMBRYOGENESIS ABUNDANT PROTEIN 3"/>
    <property type="match status" value="1"/>
</dbReference>
<sequence>MSQEPIKYGDVFEVSSEKHASKPIMPKDVAIMQSAENKELGHTPKGGPASIMQSAAALNRQFGGVGRDDMMDVARDKGVVVPQEDLLEGTRFVTESVGGE</sequence>
<keyword evidence="5" id="KW-1185">Reference proteome</keyword>
<dbReference type="PANTHER" id="PTHR31174">
    <property type="entry name" value="SEED MATURATION FAMILY PROTEIN"/>
    <property type="match status" value="1"/>
</dbReference>
<dbReference type="EMBL" id="JACEIK010109942">
    <property type="protein sequence ID" value="MCE5167438.1"/>
    <property type="molecule type" value="Genomic_DNA"/>
</dbReference>
<comment type="caution">
    <text evidence="4">The sequence shown here is derived from an EMBL/GenBank/DDBJ whole genome shotgun (WGS) entry which is preliminary data.</text>
</comment>
<organism evidence="4 5">
    <name type="scientific">Datura stramonium</name>
    <name type="common">Jimsonweed</name>
    <name type="synonym">Common thornapple</name>
    <dbReference type="NCBI Taxonomy" id="4076"/>
    <lineage>
        <taxon>Eukaryota</taxon>
        <taxon>Viridiplantae</taxon>
        <taxon>Streptophyta</taxon>
        <taxon>Embryophyta</taxon>
        <taxon>Tracheophyta</taxon>
        <taxon>Spermatophyta</taxon>
        <taxon>Magnoliopsida</taxon>
        <taxon>eudicotyledons</taxon>
        <taxon>Gunneridae</taxon>
        <taxon>Pentapetalae</taxon>
        <taxon>asterids</taxon>
        <taxon>lamiids</taxon>
        <taxon>Solanales</taxon>
        <taxon>Solanaceae</taxon>
        <taxon>Solanoideae</taxon>
        <taxon>Datureae</taxon>
        <taxon>Datura</taxon>
    </lineage>
</organism>
<dbReference type="InterPro" id="IPR042971">
    <property type="entry name" value="LEA_SMP"/>
</dbReference>
<evidence type="ECO:0000259" key="3">
    <source>
        <dbReference type="Pfam" id="PF04927"/>
    </source>
</evidence>
<dbReference type="InterPro" id="IPR007011">
    <property type="entry name" value="LEA_SMP_dom"/>
</dbReference>
<reference evidence="4 5" key="1">
    <citation type="journal article" date="2021" name="BMC Genomics">
        <title>Datura genome reveals duplications of psychoactive alkaloid biosynthetic genes and high mutation rate following tissue culture.</title>
        <authorList>
            <person name="Rajewski A."/>
            <person name="Carter-House D."/>
            <person name="Stajich J."/>
            <person name="Litt A."/>
        </authorList>
    </citation>
    <scope>NUCLEOTIDE SEQUENCE [LARGE SCALE GENOMIC DNA]</scope>
    <source>
        <strain evidence="4">AR-01</strain>
    </source>
</reference>
<evidence type="ECO:0000313" key="4">
    <source>
        <dbReference type="EMBL" id="MCE5167438.1"/>
    </source>
</evidence>